<dbReference type="EMBL" id="JACOQL010000003">
    <property type="protein sequence ID" value="MBC9246983.1"/>
    <property type="molecule type" value="Genomic_DNA"/>
</dbReference>
<evidence type="ECO:0000313" key="3">
    <source>
        <dbReference type="Proteomes" id="UP000608594"/>
    </source>
</evidence>
<protein>
    <submittedName>
        <fullName evidence="2">Peptidoglycan-binding protein</fullName>
    </submittedName>
</protein>
<evidence type="ECO:0000256" key="1">
    <source>
        <dbReference type="SAM" id="SignalP"/>
    </source>
</evidence>
<feature type="chain" id="PRO_5036928762" evidence="1">
    <location>
        <begin position="20"/>
        <end position="400"/>
    </location>
</feature>
<gene>
    <name evidence="2" type="ORF">H4P12_09690</name>
</gene>
<dbReference type="RefSeq" id="WP_187793494.1">
    <property type="nucleotide sequence ID" value="NZ_JACOQL010000003.1"/>
</dbReference>
<organism evidence="2 3">
    <name type="scientific">Paracoccus amoyensis</name>
    <dbReference type="NCBI Taxonomy" id="2760093"/>
    <lineage>
        <taxon>Bacteria</taxon>
        <taxon>Pseudomonadati</taxon>
        <taxon>Pseudomonadota</taxon>
        <taxon>Alphaproteobacteria</taxon>
        <taxon>Rhodobacterales</taxon>
        <taxon>Paracoccaceae</taxon>
        <taxon>Paracoccus</taxon>
    </lineage>
</organism>
<sequence>MRRLAMMVMAAGLPVAALAQDAVIRIEAKRGPEAAAAAAAGWGERFDNIVTFPLAQNWIAIAIGPLSEADANAQIQQLKAAGTIPADSFVAVPSGNVTLTPAAGQAAVAETAPTDGAEAVQVQPAEPAAPVVPPGMHIRLQSVQGEPAGQAALAEWRNTFADAGLWAMPGGWYAVTLGPMPAETATAWLAAFKRAGSVPRDAFTADSDEFSAPVDVVEGAQLPAPGAVQDMPPLDEVQRALRWAGRYDGGIDGKDGPKTREAIAAEVAALRVSPDAGTAMAELIKRRADWRTEMGLSTLNDKVTGLSVIAPMDQLEFDRAERALSIYRPKNNSGAALILFSQPGGQQELVDLSGLVTALGWVPQPTRSIENGHILLDGANTIISAGPKVGSVMAAPKVSS</sequence>
<feature type="signal peptide" evidence="1">
    <location>
        <begin position="1"/>
        <end position="19"/>
    </location>
</feature>
<evidence type="ECO:0000313" key="2">
    <source>
        <dbReference type="EMBL" id="MBC9246983.1"/>
    </source>
</evidence>
<proteinExistence type="predicted"/>
<accession>A0A926JDH7</accession>
<reference evidence="2" key="1">
    <citation type="submission" date="2020-08" db="EMBL/GenBank/DDBJ databases">
        <title>Paracoccus amoyensis sp. nov., isolated from the surface seawater at coast of Xiamen, Fujian.</title>
        <authorList>
            <person name="Lyu L."/>
        </authorList>
    </citation>
    <scope>NUCLEOTIDE SEQUENCE</scope>
    <source>
        <strain evidence="2">11-3</strain>
    </source>
</reference>
<name>A0A926JDH7_9RHOB</name>
<keyword evidence="1" id="KW-0732">Signal</keyword>
<dbReference type="AlphaFoldDB" id="A0A926JDH7"/>
<comment type="caution">
    <text evidence="2">The sequence shown here is derived from an EMBL/GenBank/DDBJ whole genome shotgun (WGS) entry which is preliminary data.</text>
</comment>
<dbReference type="Proteomes" id="UP000608594">
    <property type="component" value="Unassembled WGS sequence"/>
</dbReference>
<keyword evidence="3" id="KW-1185">Reference proteome</keyword>